<sequence length="817" mass="85561">MRNRWLSPIAVVVLAAVIVLGAAFDPSGLAAPYTWTGADLLPVAGLWQVAAPAVYVPLLLAGVGTLAWAVARERAPLRTALLVWGAVVWSAMAAKLMMSLLMAFGDVVYLAWSTGFTGVKAAIFGLPVLAATWLTQFFRRRLTSSSASPPSPGPGTGPAAASGAFSPPAAGPGWVAAGVAVVMGASVGGVWWGGSPVGYAIGDSPLAPAPEAGPVGCLAAVTLLGVMTWALNRRLGTTTSPRAVVAGISALGAAATLGLVEVALGLPGDLAGGDTFWAPAIMLRLAPALSFGALLAFATAALVALLPATLPARKAVLVHARTGFTVSTATWMAVVVGAAALAVPLLEPGTAAAQPPRTKGLTLSADRRIVDADGNEVLLRGVNVNQLEDYFQKFPDKAVTRPLTEADFAGMEQMGFNVIRLALSWSALEPRPGHYDPAYLARISWAVETAAKHGLRTVIDMHQDAWGKGVNAAPGTTCENGSPMHGWDGAPTWADRFDGAPKCEFTGRDISPAVARAFTNFYQDRDGIQTRLVAAWGMLAERFASEPMVAGYDLLNEPGFGEAPPITSGVLLGRYYDRAIKAIRAGEKRGFPHLIFFEPSVLWSGLGFEVSVPKDFTDDRLLVFAPHLYNESITIDQGTGLTITSIERGFDLASRAAAYYGAGLWSGEWGWFGDAASAPIRKYTDHEDRHRIGGAFWVWKQSCGDAHAGAEDETGGNLMIEDCATGKDLPPPPEYVAELSRPYPRSAPGRLTGLTSDRASLTAQGEGAGCGLDVWFPGGARPVVRSAGLTGVSSRQTPGGWRINGCAQGAYTLTAHR</sequence>
<keyword evidence="1" id="KW-0378">Hydrolase</keyword>
<dbReference type="InterPro" id="IPR052066">
    <property type="entry name" value="Glycosphingolipid_Hydrolases"/>
</dbReference>
<comment type="caution">
    <text evidence="5">The sequence shown here is derived from an EMBL/GenBank/DDBJ whole genome shotgun (WGS) entry which is preliminary data.</text>
</comment>
<feature type="transmembrane region" description="Helical" evidence="3">
    <location>
        <begin position="110"/>
        <end position="134"/>
    </location>
</feature>
<dbReference type="InterPro" id="IPR001547">
    <property type="entry name" value="Glyco_hydro_5"/>
</dbReference>
<dbReference type="InterPro" id="IPR017853">
    <property type="entry name" value="GH"/>
</dbReference>
<feature type="transmembrane region" description="Helical" evidence="3">
    <location>
        <begin position="322"/>
        <end position="346"/>
    </location>
</feature>
<reference evidence="5 6" key="1">
    <citation type="submission" date="2024-10" db="EMBL/GenBank/DDBJ databases">
        <title>The Natural Products Discovery Center: Release of the First 8490 Sequenced Strains for Exploring Actinobacteria Biosynthetic Diversity.</title>
        <authorList>
            <person name="Kalkreuter E."/>
            <person name="Kautsar S.A."/>
            <person name="Yang D."/>
            <person name="Bader C.D."/>
            <person name="Teijaro C.N."/>
            <person name="Fluegel L."/>
            <person name="Davis C.M."/>
            <person name="Simpson J.R."/>
            <person name="Lauterbach L."/>
            <person name="Steele A.D."/>
            <person name="Gui C."/>
            <person name="Meng S."/>
            <person name="Li G."/>
            <person name="Viehrig K."/>
            <person name="Ye F."/>
            <person name="Su P."/>
            <person name="Kiefer A.F."/>
            <person name="Nichols A."/>
            <person name="Cepeda A.J."/>
            <person name="Yan W."/>
            <person name="Fan B."/>
            <person name="Jiang Y."/>
            <person name="Adhikari A."/>
            <person name="Zheng C.-J."/>
            <person name="Schuster L."/>
            <person name="Cowan T.M."/>
            <person name="Smanski M.J."/>
            <person name="Chevrette M.G."/>
            <person name="De Carvalho L.P.S."/>
            <person name="Shen B."/>
        </authorList>
    </citation>
    <scope>NUCLEOTIDE SEQUENCE [LARGE SCALE GENOMIC DNA]</scope>
    <source>
        <strain evidence="5 6">NPDC002173</strain>
    </source>
</reference>
<feature type="transmembrane region" description="Helical" evidence="3">
    <location>
        <begin position="212"/>
        <end position="231"/>
    </location>
</feature>
<dbReference type="PANTHER" id="PTHR31308">
    <property type="match status" value="1"/>
</dbReference>
<keyword evidence="3" id="KW-0472">Membrane</keyword>
<evidence type="ECO:0000313" key="6">
    <source>
        <dbReference type="Proteomes" id="UP001602013"/>
    </source>
</evidence>
<feature type="transmembrane region" description="Helical" evidence="3">
    <location>
        <begin position="286"/>
        <end position="310"/>
    </location>
</feature>
<keyword evidence="3" id="KW-1133">Transmembrane helix</keyword>
<dbReference type="EMBL" id="JBIASD010000031">
    <property type="protein sequence ID" value="MFF3670447.1"/>
    <property type="molecule type" value="Genomic_DNA"/>
</dbReference>
<evidence type="ECO:0000256" key="2">
    <source>
        <dbReference type="ARBA" id="ARBA00023295"/>
    </source>
</evidence>
<dbReference type="SUPFAM" id="SSF51445">
    <property type="entry name" value="(Trans)glycosidases"/>
    <property type="match status" value="1"/>
</dbReference>
<gene>
    <name evidence="5" type="ORF">ACFYXI_33160</name>
</gene>
<feature type="transmembrane region" description="Helical" evidence="3">
    <location>
        <begin position="243"/>
        <end position="266"/>
    </location>
</feature>
<evidence type="ECO:0000313" key="5">
    <source>
        <dbReference type="EMBL" id="MFF3670447.1"/>
    </source>
</evidence>
<feature type="domain" description="Glycoside hydrolase family 5" evidence="4">
    <location>
        <begin position="370"/>
        <end position="701"/>
    </location>
</feature>
<proteinExistence type="predicted"/>
<evidence type="ECO:0000259" key="4">
    <source>
        <dbReference type="Pfam" id="PF00150"/>
    </source>
</evidence>
<keyword evidence="6" id="KW-1185">Reference proteome</keyword>
<feature type="transmembrane region" description="Helical" evidence="3">
    <location>
        <begin position="81"/>
        <end position="104"/>
    </location>
</feature>
<protein>
    <submittedName>
        <fullName evidence="5">Cellulase family glycosylhydrolase</fullName>
    </submittedName>
</protein>
<dbReference type="Pfam" id="PF00150">
    <property type="entry name" value="Cellulase"/>
    <property type="match status" value="1"/>
</dbReference>
<keyword evidence="3" id="KW-0812">Transmembrane</keyword>
<feature type="transmembrane region" description="Helical" evidence="3">
    <location>
        <begin position="46"/>
        <end position="69"/>
    </location>
</feature>
<evidence type="ECO:0000256" key="3">
    <source>
        <dbReference type="SAM" id="Phobius"/>
    </source>
</evidence>
<accession>A0ABW6SZK4</accession>
<dbReference type="PANTHER" id="PTHR31308:SF3">
    <property type="entry name" value="ENDOGLYCOCERAMIDASE"/>
    <property type="match status" value="1"/>
</dbReference>
<keyword evidence="2" id="KW-0326">Glycosidase</keyword>
<dbReference type="Gene3D" id="3.20.20.80">
    <property type="entry name" value="Glycosidases"/>
    <property type="match status" value="1"/>
</dbReference>
<dbReference type="Proteomes" id="UP001602013">
    <property type="component" value="Unassembled WGS sequence"/>
</dbReference>
<evidence type="ECO:0000256" key="1">
    <source>
        <dbReference type="ARBA" id="ARBA00022801"/>
    </source>
</evidence>
<feature type="transmembrane region" description="Helical" evidence="3">
    <location>
        <begin position="174"/>
        <end position="192"/>
    </location>
</feature>
<organism evidence="5 6">
    <name type="scientific">Microtetraspora malaysiensis</name>
    <dbReference type="NCBI Taxonomy" id="161358"/>
    <lineage>
        <taxon>Bacteria</taxon>
        <taxon>Bacillati</taxon>
        <taxon>Actinomycetota</taxon>
        <taxon>Actinomycetes</taxon>
        <taxon>Streptosporangiales</taxon>
        <taxon>Streptosporangiaceae</taxon>
        <taxon>Microtetraspora</taxon>
    </lineage>
</organism>
<dbReference type="RefSeq" id="WP_387416670.1">
    <property type="nucleotide sequence ID" value="NZ_JBIASD010000031.1"/>
</dbReference>
<name>A0ABW6SZK4_9ACTN</name>